<evidence type="ECO:0000259" key="1">
    <source>
        <dbReference type="SMART" id="SM00382"/>
    </source>
</evidence>
<organism evidence="2 3">
    <name type="scientific">Rheinheimera tilapiae</name>
    <dbReference type="NCBI Taxonomy" id="875043"/>
    <lineage>
        <taxon>Bacteria</taxon>
        <taxon>Pseudomonadati</taxon>
        <taxon>Pseudomonadota</taxon>
        <taxon>Gammaproteobacteria</taxon>
        <taxon>Chromatiales</taxon>
        <taxon>Chromatiaceae</taxon>
        <taxon>Rheinheimera</taxon>
    </lineage>
</organism>
<dbReference type="Pfam" id="PF13401">
    <property type="entry name" value="AAA_22"/>
    <property type="match status" value="1"/>
</dbReference>
<evidence type="ECO:0000313" key="2">
    <source>
        <dbReference type="EMBL" id="MFC0048230.1"/>
    </source>
</evidence>
<dbReference type="InterPro" id="IPR003593">
    <property type="entry name" value="AAA+_ATPase"/>
</dbReference>
<evidence type="ECO:0000313" key="3">
    <source>
        <dbReference type="Proteomes" id="UP001589813"/>
    </source>
</evidence>
<dbReference type="PANTHER" id="PTHR35894">
    <property type="entry name" value="GENERAL SECRETION PATHWAY PROTEIN A-RELATED"/>
    <property type="match status" value="1"/>
</dbReference>
<keyword evidence="3" id="KW-1185">Reference proteome</keyword>
<dbReference type="InterPro" id="IPR017466">
    <property type="entry name" value="XrtA-assoc_ATPase-like"/>
</dbReference>
<proteinExistence type="predicted"/>
<dbReference type="SMART" id="SM00382">
    <property type="entry name" value="AAA"/>
    <property type="match status" value="1"/>
</dbReference>
<dbReference type="Gene3D" id="3.40.50.300">
    <property type="entry name" value="P-loop containing nucleotide triphosphate hydrolases"/>
    <property type="match status" value="1"/>
</dbReference>
<name>A0ABV6BBH7_9GAMM</name>
<dbReference type="SUPFAM" id="SSF52540">
    <property type="entry name" value="P-loop containing nucleoside triphosphate hydrolases"/>
    <property type="match status" value="1"/>
</dbReference>
<feature type="domain" description="AAA+ ATPase" evidence="1">
    <location>
        <begin position="42"/>
        <end position="206"/>
    </location>
</feature>
<reference evidence="2 3" key="1">
    <citation type="submission" date="2024-09" db="EMBL/GenBank/DDBJ databases">
        <authorList>
            <person name="Sun Q."/>
            <person name="Mori K."/>
        </authorList>
    </citation>
    <scope>NUCLEOTIDE SEQUENCE [LARGE SCALE GENOMIC DNA]</scope>
    <source>
        <strain evidence="2 3">KCTC 23315</strain>
    </source>
</reference>
<dbReference type="InterPro" id="IPR052026">
    <property type="entry name" value="ExeA_AAA_ATPase_DNA-bind"/>
</dbReference>
<dbReference type="InterPro" id="IPR027417">
    <property type="entry name" value="P-loop_NTPase"/>
</dbReference>
<dbReference type="NCBIfam" id="TIGR03015">
    <property type="entry name" value="pepcterm_ATPase"/>
    <property type="match status" value="1"/>
</dbReference>
<protein>
    <submittedName>
        <fullName evidence="2">XrtA/PEP-CTERM system-associated ATPase</fullName>
    </submittedName>
</protein>
<accession>A0ABV6BBH7</accession>
<dbReference type="RefSeq" id="WP_377242215.1">
    <property type="nucleotide sequence ID" value="NZ_JBHLXP010000001.1"/>
</dbReference>
<gene>
    <name evidence="2" type="ORF">ACFFJP_07985</name>
</gene>
<dbReference type="PANTHER" id="PTHR35894:SF1">
    <property type="entry name" value="PHOSPHORIBULOKINASE _ URIDINE KINASE FAMILY"/>
    <property type="match status" value="1"/>
</dbReference>
<sequence length="354" mass="39720">MYEAYYGLKDRPFQLTPNPQWFFASKLHKRALAYLQYGLSQGEGFIVITGDVGTGKTTIANQLLAKLDPHQIIARQIVTSKLNPDDLLRMICSVFQLQVKEHNKATYLEAISAYLQALAQQKKRALLLVDEAQNLPLESIEELRMLSNFQLAGKPLLQSFLLGQNELNAVIQSPHMEQFRQRIIASSNLSALSVEDCQAYIEYRIQAAGGPAALLDNACFAMIHQFSSGIPRKINNLMDRVLLYGFLEEIKTFTPHDVQQVIQEISGEVANHTPVNNQVPVAAAQHVEASAIAEQPVANPYHAMLTELSGLLDNSLQHKIRMAQQLDELLTQQQQQVLKQNQHLNQDEVDNKNS</sequence>
<dbReference type="InterPro" id="IPR049945">
    <property type="entry name" value="AAA_22"/>
</dbReference>
<dbReference type="Proteomes" id="UP001589813">
    <property type="component" value="Unassembled WGS sequence"/>
</dbReference>
<dbReference type="EMBL" id="JBHLXP010000001">
    <property type="protein sequence ID" value="MFC0048230.1"/>
    <property type="molecule type" value="Genomic_DNA"/>
</dbReference>
<comment type="caution">
    <text evidence="2">The sequence shown here is derived from an EMBL/GenBank/DDBJ whole genome shotgun (WGS) entry which is preliminary data.</text>
</comment>